<comment type="caution">
    <text evidence="1">The sequence shown here is derived from an EMBL/GenBank/DDBJ whole genome shotgun (WGS) entry which is preliminary data.</text>
</comment>
<dbReference type="Proteomes" id="UP001163603">
    <property type="component" value="Chromosome 8"/>
</dbReference>
<proteinExistence type="predicted"/>
<keyword evidence="2" id="KW-1185">Reference proteome</keyword>
<name>A0ACC0Y900_9ROSI</name>
<dbReference type="EMBL" id="CM047743">
    <property type="protein sequence ID" value="KAJ0031770.1"/>
    <property type="molecule type" value="Genomic_DNA"/>
</dbReference>
<evidence type="ECO:0000313" key="2">
    <source>
        <dbReference type="Proteomes" id="UP001163603"/>
    </source>
</evidence>
<evidence type="ECO:0000313" key="1">
    <source>
        <dbReference type="EMBL" id="KAJ0031770.1"/>
    </source>
</evidence>
<protein>
    <submittedName>
        <fullName evidence="1">Uncharacterized protein</fullName>
    </submittedName>
</protein>
<accession>A0ACC0Y900</accession>
<reference evidence="2" key="1">
    <citation type="journal article" date="2023" name="G3 (Bethesda)">
        <title>Genome assembly and association tests identify interacting loci associated with vigor, precocity, and sex in interspecific pistachio rootstocks.</title>
        <authorList>
            <person name="Palmer W."/>
            <person name="Jacygrad E."/>
            <person name="Sagayaradj S."/>
            <person name="Cavanaugh K."/>
            <person name="Han R."/>
            <person name="Bertier L."/>
            <person name="Beede B."/>
            <person name="Kafkas S."/>
            <person name="Golino D."/>
            <person name="Preece J."/>
            <person name="Michelmore R."/>
        </authorList>
    </citation>
    <scope>NUCLEOTIDE SEQUENCE [LARGE SCALE GENOMIC DNA]</scope>
</reference>
<gene>
    <name evidence="1" type="ORF">Pint_12556</name>
</gene>
<sequence length="253" mass="27685">MSCILLSLIVSEKATLEEVTKYGQCSQLTQGKSSTPSLSQIISKTDIKLIAGGKCSSESTCRRQSNYFDGSSLSGSFATENTTINIEEVDRLMGLNRNTLSIISQISFLFKNYFSHCLPSFIGYSTGYITFGKTNSFTNKVINFTPLTTDSDSYDIEITGLSLGGHKLPMTVGFCKKAGGSIDSAQSFHVCHPWRGHERNCFPKNEDLTQVCLAFVPNPSEHVEAVIGNTQQQGMEVYYDIAGKRIGFGSRAC</sequence>
<organism evidence="1 2">
    <name type="scientific">Pistacia integerrima</name>
    <dbReference type="NCBI Taxonomy" id="434235"/>
    <lineage>
        <taxon>Eukaryota</taxon>
        <taxon>Viridiplantae</taxon>
        <taxon>Streptophyta</taxon>
        <taxon>Embryophyta</taxon>
        <taxon>Tracheophyta</taxon>
        <taxon>Spermatophyta</taxon>
        <taxon>Magnoliopsida</taxon>
        <taxon>eudicotyledons</taxon>
        <taxon>Gunneridae</taxon>
        <taxon>Pentapetalae</taxon>
        <taxon>rosids</taxon>
        <taxon>malvids</taxon>
        <taxon>Sapindales</taxon>
        <taxon>Anacardiaceae</taxon>
        <taxon>Pistacia</taxon>
    </lineage>
</organism>